<feature type="transmembrane region" description="Helical" evidence="1">
    <location>
        <begin position="85"/>
        <end position="113"/>
    </location>
</feature>
<gene>
    <name evidence="2" type="ORF">AYJ54_16135</name>
</gene>
<feature type="transmembrane region" description="Helical" evidence="1">
    <location>
        <begin position="119"/>
        <end position="140"/>
    </location>
</feature>
<dbReference type="Proteomes" id="UP000076959">
    <property type="component" value="Unassembled WGS sequence"/>
</dbReference>
<dbReference type="OrthoDB" id="8444191at2"/>
<evidence type="ECO:0000313" key="3">
    <source>
        <dbReference type="Proteomes" id="UP000076959"/>
    </source>
</evidence>
<feature type="transmembrane region" description="Helical" evidence="1">
    <location>
        <begin position="170"/>
        <end position="189"/>
    </location>
</feature>
<protein>
    <submittedName>
        <fullName evidence="2">Uncharacterized protein</fullName>
    </submittedName>
</protein>
<comment type="caution">
    <text evidence="2">The sequence shown here is derived from an EMBL/GenBank/DDBJ whole genome shotgun (WGS) entry which is preliminary data.</text>
</comment>
<evidence type="ECO:0000256" key="1">
    <source>
        <dbReference type="SAM" id="Phobius"/>
    </source>
</evidence>
<evidence type="ECO:0000313" key="2">
    <source>
        <dbReference type="EMBL" id="OAF08255.1"/>
    </source>
</evidence>
<dbReference type="EMBL" id="LUUB01000063">
    <property type="protein sequence ID" value="OAF08255.1"/>
    <property type="molecule type" value="Genomic_DNA"/>
</dbReference>
<sequence length="243" mass="23990">MSTIITSERTFQEAATYGGVADAIGGVATIILAIVALSGVSQMMLAAIATIIFGAALLIQGGTMLTEFTKLMAPPGAAPGTAEELVGGGGLSALFLVGAAGIVLGVLSLVGIASQTLTGAAIIAFGSALLLSSTSVWRLYRAKQASYRAGATRIFSGAEFLAGEMASGSAVLQSLSGLAAIVLGILAVTGTNPSVLTLVGLLVLGATVLLTGSTLSGAVMGFMEPAVTRRGETLTQQPSGAAE</sequence>
<feature type="transmembrane region" description="Helical" evidence="1">
    <location>
        <begin position="43"/>
        <end position="65"/>
    </location>
</feature>
<keyword evidence="3" id="KW-1185">Reference proteome</keyword>
<proteinExistence type="predicted"/>
<keyword evidence="1" id="KW-1133">Transmembrane helix</keyword>
<name>A0A176YM91_9BRAD</name>
<feature type="transmembrane region" description="Helical" evidence="1">
    <location>
        <begin position="195"/>
        <end position="220"/>
    </location>
</feature>
<organism evidence="2 3">
    <name type="scientific">Bradyrhizobium centrolobii</name>
    <dbReference type="NCBI Taxonomy" id="1505087"/>
    <lineage>
        <taxon>Bacteria</taxon>
        <taxon>Pseudomonadati</taxon>
        <taxon>Pseudomonadota</taxon>
        <taxon>Alphaproteobacteria</taxon>
        <taxon>Hyphomicrobiales</taxon>
        <taxon>Nitrobacteraceae</taxon>
        <taxon>Bradyrhizobium</taxon>
    </lineage>
</organism>
<keyword evidence="1" id="KW-0472">Membrane</keyword>
<dbReference type="AlphaFoldDB" id="A0A176YM91"/>
<keyword evidence="1" id="KW-0812">Transmembrane</keyword>
<reference evidence="2 3" key="1">
    <citation type="submission" date="2016-03" db="EMBL/GenBank/DDBJ databases">
        <title>Draft Genome Sequence of the Strain BR 10245 (Bradyrhizobium sp.) isolated from nodules of Centrolobium paraense.</title>
        <authorList>
            <person name="Simoes-Araujo J.L.Sr."/>
            <person name="Barauna A.C."/>
            <person name="Silva K."/>
            <person name="Zilli J.E."/>
        </authorList>
    </citation>
    <scope>NUCLEOTIDE SEQUENCE [LARGE SCALE GENOMIC DNA]</scope>
    <source>
        <strain evidence="2 3">BR 10245</strain>
    </source>
</reference>
<accession>A0A176YM91</accession>
<feature type="transmembrane region" description="Helical" evidence="1">
    <location>
        <begin position="14"/>
        <end position="37"/>
    </location>
</feature>